<dbReference type="PANTHER" id="PTHR15493:SF9">
    <property type="entry name" value="GH14043P"/>
    <property type="match status" value="1"/>
</dbReference>
<dbReference type="UniPathway" id="UPA00143"/>
<evidence type="ECO:0000256" key="3">
    <source>
        <dbReference type="ARBA" id="ARBA00022771"/>
    </source>
</evidence>
<comment type="pathway">
    <text evidence="1">Protein modification; protein ubiquitination.</text>
</comment>
<accession>A0A553P2Q8</accession>
<protein>
    <recommendedName>
        <fullName evidence="7">ZBR-type domain-containing protein</fullName>
    </recommendedName>
</protein>
<reference evidence="8 9" key="1">
    <citation type="journal article" date="2018" name="Nat. Ecol. Evol.">
        <title>Genomic signatures of mitonuclear coevolution across populations of Tigriopus californicus.</title>
        <authorList>
            <person name="Barreto F.S."/>
            <person name="Watson E.T."/>
            <person name="Lima T.G."/>
            <person name="Willett C.S."/>
            <person name="Edmands S."/>
            <person name="Li W."/>
            <person name="Burton R.S."/>
        </authorList>
    </citation>
    <scope>NUCLEOTIDE SEQUENCE [LARGE SCALE GENOMIC DNA]</scope>
    <source>
        <strain evidence="8 9">San Diego</strain>
    </source>
</reference>
<dbReference type="SUPFAM" id="SSF81383">
    <property type="entry name" value="F-box domain"/>
    <property type="match status" value="1"/>
</dbReference>
<feature type="compositionally biased region" description="Basic residues" evidence="6">
    <location>
        <begin position="377"/>
        <end position="386"/>
    </location>
</feature>
<evidence type="ECO:0000256" key="2">
    <source>
        <dbReference type="ARBA" id="ARBA00022723"/>
    </source>
</evidence>
<dbReference type="AlphaFoldDB" id="A0A553P2Q8"/>
<keyword evidence="5" id="KW-0862">Zinc</keyword>
<evidence type="ECO:0000313" key="8">
    <source>
        <dbReference type="EMBL" id="TRY71985.1"/>
    </source>
</evidence>
<keyword evidence="2" id="KW-0479">Metal-binding</keyword>
<dbReference type="InterPro" id="IPR001810">
    <property type="entry name" value="F-box_dom"/>
</dbReference>
<comment type="caution">
    <text evidence="8">The sequence shown here is derived from an EMBL/GenBank/DDBJ whole genome shotgun (WGS) entry which is preliminary data.</text>
</comment>
<dbReference type="Proteomes" id="UP000318571">
    <property type="component" value="Chromosome 7"/>
</dbReference>
<dbReference type="GO" id="GO:0005634">
    <property type="term" value="C:nucleus"/>
    <property type="evidence" value="ECO:0007669"/>
    <property type="project" value="TreeGrafter"/>
</dbReference>
<dbReference type="PROSITE" id="PS51872">
    <property type="entry name" value="ZF_ZBR"/>
    <property type="match status" value="1"/>
</dbReference>
<sequence>MADTPLLPRRPQTRLHRRLSGSGGTPNLAVTPLSTNGFPAGLQAPPPGWLAPEPRPWPLLARCTSTPISQSELRTLLDFDEITVQPRATPTQPGLATDTSSSISSESGYDSWPSHGPDTPTSLGRAATPLERLRPWSQSKAPVQIRDLCSWDATASLEITADSIITRKRSNYTPGYFLHHERVDFLRHLFDRNMYEALRISFSYLDPPSLCHVAQVSPTWREALYSDFEAVRRKAAFLHRQKLNLENLSAEKSVLRSSPRKAMGNVSNLLSLSPSYAKREREDKSHAGHSKLVSPSKIRHQLFTQEASKLAPGEQLQACPRCTAPSRVTETSAQCSRRGCGFSFCTLCMCESHKDDTFCRTPGKTNGKSPKGSIASKRSKNRLKRL</sequence>
<dbReference type="InterPro" id="IPR044064">
    <property type="entry name" value="ZF_ZBR"/>
</dbReference>
<dbReference type="GO" id="GO:0045835">
    <property type="term" value="P:negative regulation of meiotic nuclear division"/>
    <property type="evidence" value="ECO:0007669"/>
    <property type="project" value="InterPro"/>
</dbReference>
<proteinExistence type="predicted"/>
<dbReference type="PANTHER" id="PTHR15493">
    <property type="entry name" value="F-BOX ONLY PROTEIN 5 AND 43"/>
    <property type="match status" value="1"/>
</dbReference>
<dbReference type="OrthoDB" id="9984940at2759"/>
<dbReference type="STRING" id="6832.A0A553P2Q8"/>
<dbReference type="Gene3D" id="2.20.25.20">
    <property type="match status" value="1"/>
</dbReference>
<feature type="region of interest" description="Disordered" evidence="6">
    <location>
        <begin position="86"/>
        <end position="125"/>
    </location>
</feature>
<keyword evidence="4" id="KW-0833">Ubl conjugation pathway</keyword>
<dbReference type="CDD" id="cd22086">
    <property type="entry name" value="F-box_EMI"/>
    <property type="match status" value="1"/>
</dbReference>
<feature type="domain" description="ZBR-type" evidence="7">
    <location>
        <begin position="315"/>
        <end position="362"/>
    </location>
</feature>
<evidence type="ECO:0000313" key="9">
    <source>
        <dbReference type="Proteomes" id="UP000318571"/>
    </source>
</evidence>
<keyword evidence="3" id="KW-0863">Zinc-finger</keyword>
<dbReference type="InterPro" id="IPR036047">
    <property type="entry name" value="F-box-like_dom_sf"/>
</dbReference>
<feature type="region of interest" description="Disordered" evidence="6">
    <location>
        <begin position="1"/>
        <end position="50"/>
    </location>
</feature>
<feature type="compositionally biased region" description="Low complexity" evidence="6">
    <location>
        <begin position="100"/>
        <end position="111"/>
    </location>
</feature>
<evidence type="ECO:0000256" key="6">
    <source>
        <dbReference type="SAM" id="MobiDB-lite"/>
    </source>
</evidence>
<gene>
    <name evidence="8" type="ORF">TCAL_03952</name>
</gene>
<evidence type="ECO:0000256" key="4">
    <source>
        <dbReference type="ARBA" id="ARBA00022786"/>
    </source>
</evidence>
<organism evidence="8 9">
    <name type="scientific">Tigriopus californicus</name>
    <name type="common">Marine copepod</name>
    <dbReference type="NCBI Taxonomy" id="6832"/>
    <lineage>
        <taxon>Eukaryota</taxon>
        <taxon>Metazoa</taxon>
        <taxon>Ecdysozoa</taxon>
        <taxon>Arthropoda</taxon>
        <taxon>Crustacea</taxon>
        <taxon>Multicrustacea</taxon>
        <taxon>Hexanauplia</taxon>
        <taxon>Copepoda</taxon>
        <taxon>Harpacticoida</taxon>
        <taxon>Harpacticidae</taxon>
        <taxon>Tigriopus</taxon>
    </lineage>
</organism>
<dbReference type="CDD" id="cd20348">
    <property type="entry name" value="BRcat_RBR_EMI"/>
    <property type="match status" value="1"/>
</dbReference>
<feature type="compositionally biased region" description="Polar residues" evidence="6">
    <location>
        <begin position="86"/>
        <end position="99"/>
    </location>
</feature>
<evidence type="ECO:0000256" key="5">
    <source>
        <dbReference type="ARBA" id="ARBA00022833"/>
    </source>
</evidence>
<feature type="region of interest" description="Disordered" evidence="6">
    <location>
        <begin position="361"/>
        <end position="386"/>
    </location>
</feature>
<dbReference type="GO" id="GO:0008270">
    <property type="term" value="F:zinc ion binding"/>
    <property type="evidence" value="ECO:0007669"/>
    <property type="project" value="UniProtKB-KW"/>
</dbReference>
<name>A0A553P2Q8_TIGCA</name>
<dbReference type="InterPro" id="IPR047147">
    <property type="entry name" value="FBX5_43"/>
</dbReference>
<dbReference type="Pfam" id="PF00646">
    <property type="entry name" value="F-box"/>
    <property type="match status" value="1"/>
</dbReference>
<dbReference type="EMBL" id="VCGU01000008">
    <property type="protein sequence ID" value="TRY71985.1"/>
    <property type="molecule type" value="Genomic_DNA"/>
</dbReference>
<evidence type="ECO:0000259" key="7">
    <source>
        <dbReference type="PROSITE" id="PS51872"/>
    </source>
</evidence>
<dbReference type="GO" id="GO:0016567">
    <property type="term" value="P:protein ubiquitination"/>
    <property type="evidence" value="ECO:0007669"/>
    <property type="project" value="UniProtKB-UniPathway"/>
</dbReference>
<keyword evidence="9" id="KW-1185">Reference proteome</keyword>
<dbReference type="Gene3D" id="1.20.1280.50">
    <property type="match status" value="1"/>
</dbReference>
<evidence type="ECO:0000256" key="1">
    <source>
        <dbReference type="ARBA" id="ARBA00004906"/>
    </source>
</evidence>
<dbReference type="GO" id="GO:0007088">
    <property type="term" value="P:regulation of mitotic nuclear division"/>
    <property type="evidence" value="ECO:0007669"/>
    <property type="project" value="InterPro"/>
</dbReference>